<evidence type="ECO:0000313" key="1">
    <source>
        <dbReference type="EMBL" id="SEI10002.1"/>
    </source>
</evidence>
<protein>
    <submittedName>
        <fullName evidence="1">Uncharacterized protein</fullName>
    </submittedName>
</protein>
<sequence>MTVAVDIEAGRKRLEAERRRVARLLARSTPIEGCGPAIPVAPARGPQVVEIPHMVLPDEKSETGYKIERTGWRGFAAVREADIFDDLTRRAALRKDKDGRPGQSPFSKGQVAVARRYRDLVERHEGAGIKCASLEVRAAAGPAGGGSFIDAYIDEGREIAWLRQQIGAGAAMSVRRVRPSARGGALARTIRDRDLVDAICLRGSSFRAVLSDHGWSPDGKHVKALLVALCGCLDRMQGHSVRPMRKRS</sequence>
<dbReference type="EMBL" id="FNXG01000006">
    <property type="protein sequence ID" value="SEI10002.1"/>
    <property type="molecule type" value="Genomic_DNA"/>
</dbReference>
<dbReference type="OrthoDB" id="7667008at2"/>
<proteinExistence type="predicted"/>
<keyword evidence="2" id="KW-1185">Reference proteome</keyword>
<organism evidence="1 2">
    <name type="scientific">Paracoccus alkenifer</name>
    <dbReference type="NCBI Taxonomy" id="65735"/>
    <lineage>
        <taxon>Bacteria</taxon>
        <taxon>Pseudomonadati</taxon>
        <taxon>Pseudomonadota</taxon>
        <taxon>Alphaproteobacteria</taxon>
        <taxon>Rhodobacterales</taxon>
        <taxon>Paracoccaceae</taxon>
        <taxon>Paracoccus</taxon>
    </lineage>
</organism>
<dbReference type="Proteomes" id="UP000199125">
    <property type="component" value="Unassembled WGS sequence"/>
</dbReference>
<gene>
    <name evidence="1" type="ORF">SAMN04488075_2858</name>
</gene>
<evidence type="ECO:0000313" key="2">
    <source>
        <dbReference type="Proteomes" id="UP000199125"/>
    </source>
</evidence>
<dbReference type="STRING" id="65735.SAMN04488075_2858"/>
<reference evidence="2" key="1">
    <citation type="submission" date="2016-10" db="EMBL/GenBank/DDBJ databases">
        <authorList>
            <person name="Varghese N."/>
            <person name="Submissions S."/>
        </authorList>
    </citation>
    <scope>NUCLEOTIDE SEQUENCE [LARGE SCALE GENOMIC DNA]</scope>
    <source>
        <strain evidence="2">DSM 11593</strain>
    </source>
</reference>
<name>A0A1H6N5R5_9RHOB</name>
<dbReference type="AlphaFoldDB" id="A0A1H6N5R5"/>
<dbReference type="RefSeq" id="WP_090848770.1">
    <property type="nucleotide sequence ID" value="NZ_FNXG01000006.1"/>
</dbReference>
<accession>A0A1H6N5R5</accession>